<proteinExistence type="predicted"/>
<dbReference type="EMBL" id="JBDKXB010000048">
    <property type="protein sequence ID" value="MEY6434194.1"/>
    <property type="molecule type" value="Genomic_DNA"/>
</dbReference>
<accession>A0ABV4BJP8</accession>
<keyword evidence="2" id="KW-1185">Reference proteome</keyword>
<protein>
    <submittedName>
        <fullName evidence="1">Uncharacterized protein</fullName>
    </submittedName>
</protein>
<reference evidence="1 2" key="1">
    <citation type="submission" date="2024-05" db="EMBL/GenBank/DDBJ databases">
        <title>Genome Sequence and Characterization of the New Strain Purple Sulfur Bacterium of Genus Thioalkalicoccus.</title>
        <authorList>
            <person name="Bryantseva I.A."/>
            <person name="Kyndt J.A."/>
            <person name="Imhoff J.F."/>
        </authorList>
    </citation>
    <scope>NUCLEOTIDE SEQUENCE [LARGE SCALE GENOMIC DNA]</scope>
    <source>
        <strain evidence="1 2">Um2</strain>
    </source>
</reference>
<dbReference type="RefSeq" id="WP_369668576.1">
    <property type="nucleotide sequence ID" value="NZ_JBDKXB010000048.1"/>
</dbReference>
<dbReference type="Proteomes" id="UP001564408">
    <property type="component" value="Unassembled WGS sequence"/>
</dbReference>
<evidence type="ECO:0000313" key="1">
    <source>
        <dbReference type="EMBL" id="MEY6434194.1"/>
    </source>
</evidence>
<gene>
    <name evidence="1" type="ORF">ABC977_17495</name>
</gene>
<sequence length="56" mass="6175">MNKLGLVVKGKKRFVVTTDSKHALSVAENGLNRDLAAMDKNRVRACRVSGLTLHVR</sequence>
<comment type="caution">
    <text evidence="1">The sequence shown here is derived from an EMBL/GenBank/DDBJ whole genome shotgun (WGS) entry which is preliminary data.</text>
</comment>
<name>A0ABV4BJP8_9GAMM</name>
<evidence type="ECO:0000313" key="2">
    <source>
        <dbReference type="Proteomes" id="UP001564408"/>
    </source>
</evidence>
<organism evidence="1 2">
    <name type="scientific">Thioalkalicoccus limnaeus</name>
    <dbReference type="NCBI Taxonomy" id="120681"/>
    <lineage>
        <taxon>Bacteria</taxon>
        <taxon>Pseudomonadati</taxon>
        <taxon>Pseudomonadota</taxon>
        <taxon>Gammaproteobacteria</taxon>
        <taxon>Chromatiales</taxon>
        <taxon>Chromatiaceae</taxon>
        <taxon>Thioalkalicoccus</taxon>
    </lineage>
</organism>